<feature type="non-terminal residue" evidence="2">
    <location>
        <position position="124"/>
    </location>
</feature>
<evidence type="ECO:0000256" key="1">
    <source>
        <dbReference type="SAM" id="MobiDB-lite"/>
    </source>
</evidence>
<name>A0A0J7KNT4_LASNI</name>
<dbReference type="PaxDb" id="67767-A0A0J7KNT4"/>
<dbReference type="EMBL" id="LBMM01004920">
    <property type="protein sequence ID" value="KMQ91987.1"/>
    <property type="molecule type" value="Genomic_DNA"/>
</dbReference>
<protein>
    <submittedName>
        <fullName evidence="2">Uncharacterized protein</fullName>
    </submittedName>
</protein>
<dbReference type="AlphaFoldDB" id="A0A0J7KNT4"/>
<evidence type="ECO:0000313" key="2">
    <source>
        <dbReference type="EMBL" id="KMQ91987.1"/>
    </source>
</evidence>
<proteinExistence type="predicted"/>
<reference evidence="2 3" key="1">
    <citation type="submission" date="2015-04" db="EMBL/GenBank/DDBJ databases">
        <title>Lasius niger genome sequencing.</title>
        <authorList>
            <person name="Konorov E.A."/>
            <person name="Nikitin M.A."/>
            <person name="Kirill M.V."/>
            <person name="Chang P."/>
        </authorList>
    </citation>
    <scope>NUCLEOTIDE SEQUENCE [LARGE SCALE GENOMIC DNA]</scope>
    <source>
        <tissue evidence="2">Whole</tissue>
    </source>
</reference>
<accession>A0A0J7KNT4</accession>
<sequence>MYMLGVLLEKILGRKVDLRGVEKKIGKEGKSILLVVMEKKGDRDEVFGNLDHCAPASASASVSTNASASVSTNTSTKPIIGPAAVPPSLTMSLDLPPSLDLPAKPGPEPEPGPTAINYPTGDAP</sequence>
<evidence type="ECO:0000313" key="3">
    <source>
        <dbReference type="Proteomes" id="UP000036403"/>
    </source>
</evidence>
<feature type="compositionally biased region" description="Low complexity" evidence="1">
    <location>
        <begin position="86"/>
        <end position="102"/>
    </location>
</feature>
<comment type="caution">
    <text evidence="2">The sequence shown here is derived from an EMBL/GenBank/DDBJ whole genome shotgun (WGS) entry which is preliminary data.</text>
</comment>
<keyword evidence="3" id="KW-1185">Reference proteome</keyword>
<gene>
    <name evidence="2" type="ORF">RF55_8083</name>
</gene>
<feature type="region of interest" description="Disordered" evidence="1">
    <location>
        <begin position="69"/>
        <end position="124"/>
    </location>
</feature>
<organism evidence="2 3">
    <name type="scientific">Lasius niger</name>
    <name type="common">Black garden ant</name>
    <dbReference type="NCBI Taxonomy" id="67767"/>
    <lineage>
        <taxon>Eukaryota</taxon>
        <taxon>Metazoa</taxon>
        <taxon>Ecdysozoa</taxon>
        <taxon>Arthropoda</taxon>
        <taxon>Hexapoda</taxon>
        <taxon>Insecta</taxon>
        <taxon>Pterygota</taxon>
        <taxon>Neoptera</taxon>
        <taxon>Endopterygota</taxon>
        <taxon>Hymenoptera</taxon>
        <taxon>Apocrita</taxon>
        <taxon>Aculeata</taxon>
        <taxon>Formicoidea</taxon>
        <taxon>Formicidae</taxon>
        <taxon>Formicinae</taxon>
        <taxon>Lasius</taxon>
        <taxon>Lasius</taxon>
    </lineage>
</organism>
<dbReference type="Proteomes" id="UP000036403">
    <property type="component" value="Unassembled WGS sequence"/>
</dbReference>